<comment type="caution">
    <text evidence="1">The sequence shown here is derived from an EMBL/GenBank/DDBJ whole genome shotgun (WGS) entry which is preliminary data.</text>
</comment>
<dbReference type="Proteomes" id="UP001185028">
    <property type="component" value="Unassembled WGS sequence"/>
</dbReference>
<reference evidence="1 2" key="1">
    <citation type="submission" date="2023-07" db="EMBL/GenBank/DDBJ databases">
        <title>Genomic Encyclopedia of Type Strains, Phase IV (KMG-IV): sequencing the most valuable type-strain genomes for metagenomic binning, comparative biology and taxonomic classification.</title>
        <authorList>
            <person name="Goeker M."/>
        </authorList>
    </citation>
    <scope>NUCLEOTIDE SEQUENCE [LARGE SCALE GENOMIC DNA]</scope>
    <source>
        <strain evidence="1 2">DSM 22170</strain>
    </source>
</reference>
<keyword evidence="2" id="KW-1185">Reference proteome</keyword>
<dbReference type="EMBL" id="JAVDQH010000009">
    <property type="protein sequence ID" value="MDR6244776.1"/>
    <property type="molecule type" value="Genomic_DNA"/>
</dbReference>
<evidence type="ECO:0000313" key="1">
    <source>
        <dbReference type="EMBL" id="MDR6244776.1"/>
    </source>
</evidence>
<evidence type="ECO:0008006" key="3">
    <source>
        <dbReference type="Google" id="ProtNLM"/>
    </source>
</evidence>
<name>A0ABU1IZW8_9BACL</name>
<evidence type="ECO:0000313" key="2">
    <source>
        <dbReference type="Proteomes" id="UP001185028"/>
    </source>
</evidence>
<protein>
    <recommendedName>
        <fullName evidence="3">DUF3139 domain-containing protein</fullName>
    </recommendedName>
</protein>
<accession>A0ABU1IZW8</accession>
<dbReference type="RefSeq" id="WP_188776599.1">
    <property type="nucleotide sequence ID" value="NZ_BMMB01000007.1"/>
</dbReference>
<sequence length="105" mass="12115">MKKKVLFIILGVIVLTSVTIYSYLQIKYTSLENGLRNYLITVEGYKPSDIVSVEAKLSSMPKYPVYVEFADDPGQKFIFTNRDIDLNTWYQLDPKTPQKLTKNKS</sequence>
<organism evidence="1 2">
    <name type="scientific">Paenibacillus hunanensis</name>
    <dbReference type="NCBI Taxonomy" id="539262"/>
    <lineage>
        <taxon>Bacteria</taxon>
        <taxon>Bacillati</taxon>
        <taxon>Bacillota</taxon>
        <taxon>Bacilli</taxon>
        <taxon>Bacillales</taxon>
        <taxon>Paenibacillaceae</taxon>
        <taxon>Paenibacillus</taxon>
    </lineage>
</organism>
<gene>
    <name evidence="1" type="ORF">JOC58_002673</name>
</gene>
<proteinExistence type="predicted"/>